<dbReference type="InterPro" id="IPR004274">
    <property type="entry name" value="FCP1_dom"/>
</dbReference>
<dbReference type="Pfam" id="PF00533">
    <property type="entry name" value="BRCT"/>
    <property type="match status" value="1"/>
</dbReference>
<dbReference type="PANTHER" id="PTHR23081">
    <property type="entry name" value="RNA POLYMERASE II CTD PHOSPHATASE"/>
    <property type="match status" value="1"/>
</dbReference>
<dbReference type="SUPFAM" id="SSF56784">
    <property type="entry name" value="HAD-like"/>
    <property type="match status" value="1"/>
</dbReference>
<keyword evidence="3 6" id="KW-0539">Nucleus</keyword>
<protein>
    <recommendedName>
        <fullName evidence="6">RNA polymerase II subunit A C-terminal domain phosphatase</fullName>
        <ecNumber evidence="6">3.1.3.16</ecNumber>
    </recommendedName>
</protein>
<evidence type="ECO:0000256" key="6">
    <source>
        <dbReference type="RuleBase" id="RU366066"/>
    </source>
</evidence>
<evidence type="ECO:0000256" key="3">
    <source>
        <dbReference type="ARBA" id="ARBA00023242"/>
    </source>
</evidence>
<keyword evidence="2 6" id="KW-0378">Hydrolase</keyword>
<evidence type="ECO:0000256" key="2">
    <source>
        <dbReference type="ARBA" id="ARBA00022801"/>
    </source>
</evidence>
<feature type="compositionally biased region" description="Acidic residues" evidence="7">
    <location>
        <begin position="459"/>
        <end position="474"/>
    </location>
</feature>
<feature type="domain" description="FCP1 homology" evidence="9">
    <location>
        <begin position="64"/>
        <end position="230"/>
    </location>
</feature>
<comment type="function">
    <text evidence="6">This promotes the activity of RNA polymerase II.</text>
</comment>
<dbReference type="PANTHER" id="PTHR23081:SF36">
    <property type="entry name" value="RNA POLYMERASE II SUBUNIT A C-TERMINAL DOMAIN PHOSPHATASE"/>
    <property type="match status" value="1"/>
</dbReference>
<evidence type="ECO:0000313" key="11">
    <source>
        <dbReference type="Proteomes" id="UP000278143"/>
    </source>
</evidence>
<dbReference type="PROSITE" id="PS50172">
    <property type="entry name" value="BRCT"/>
    <property type="match status" value="1"/>
</dbReference>
<dbReference type="GO" id="GO:0005634">
    <property type="term" value="C:nucleus"/>
    <property type="evidence" value="ECO:0007669"/>
    <property type="project" value="UniProtKB-SubCell"/>
</dbReference>
<dbReference type="InterPro" id="IPR036420">
    <property type="entry name" value="BRCT_dom_sf"/>
</dbReference>
<reference evidence="11" key="1">
    <citation type="journal article" date="2018" name="Nat. Microbiol.">
        <title>Leveraging single-cell genomics to expand the fungal tree of life.</title>
        <authorList>
            <person name="Ahrendt S.R."/>
            <person name="Quandt C.A."/>
            <person name="Ciobanu D."/>
            <person name="Clum A."/>
            <person name="Salamov A."/>
            <person name="Andreopoulos B."/>
            <person name="Cheng J.F."/>
            <person name="Woyke T."/>
            <person name="Pelin A."/>
            <person name="Henrissat B."/>
            <person name="Reynolds N.K."/>
            <person name="Benny G.L."/>
            <person name="Smith M.E."/>
            <person name="James T.Y."/>
            <person name="Grigoriev I.V."/>
        </authorList>
    </citation>
    <scope>NUCLEOTIDE SEQUENCE [LARGE SCALE GENOMIC DNA]</scope>
    <source>
        <strain evidence="11">Benny S71-1</strain>
    </source>
</reference>
<dbReference type="Proteomes" id="UP000278143">
    <property type="component" value="Unassembled WGS sequence"/>
</dbReference>
<dbReference type="InterPro" id="IPR039189">
    <property type="entry name" value="Fcp1"/>
</dbReference>
<dbReference type="SUPFAM" id="SSF52113">
    <property type="entry name" value="BRCT domain"/>
    <property type="match status" value="1"/>
</dbReference>
<feature type="region of interest" description="Disordered" evidence="7">
    <location>
        <begin position="416"/>
        <end position="438"/>
    </location>
</feature>
<keyword evidence="11" id="KW-1185">Reference proteome</keyword>
<dbReference type="AlphaFoldDB" id="A0A4P9Z4D3"/>
<dbReference type="Gene3D" id="3.40.50.10190">
    <property type="entry name" value="BRCT domain"/>
    <property type="match status" value="1"/>
</dbReference>
<accession>A0A4P9Z4D3</accession>
<feature type="region of interest" description="Disordered" evidence="7">
    <location>
        <begin position="459"/>
        <end position="512"/>
    </location>
</feature>
<dbReference type="SMART" id="SM00292">
    <property type="entry name" value="BRCT"/>
    <property type="match status" value="1"/>
</dbReference>
<dbReference type="NCBIfam" id="TIGR02250">
    <property type="entry name" value="FCP1_euk"/>
    <property type="match status" value="1"/>
</dbReference>
<evidence type="ECO:0000256" key="4">
    <source>
        <dbReference type="ARBA" id="ARBA00047761"/>
    </source>
</evidence>
<dbReference type="GO" id="GO:0008420">
    <property type="term" value="F:RNA polymerase II CTD heptapeptide repeat phosphatase activity"/>
    <property type="evidence" value="ECO:0007669"/>
    <property type="project" value="UniProtKB-UniRule"/>
</dbReference>
<organism evidence="10 11">
    <name type="scientific">Syncephalis pseudoplumigaleata</name>
    <dbReference type="NCBI Taxonomy" id="1712513"/>
    <lineage>
        <taxon>Eukaryota</taxon>
        <taxon>Fungi</taxon>
        <taxon>Fungi incertae sedis</taxon>
        <taxon>Zoopagomycota</taxon>
        <taxon>Zoopagomycotina</taxon>
        <taxon>Zoopagomycetes</taxon>
        <taxon>Zoopagales</taxon>
        <taxon>Piptocephalidaceae</taxon>
        <taxon>Syncephalis</taxon>
    </lineage>
</organism>
<dbReference type="InterPro" id="IPR001357">
    <property type="entry name" value="BRCT_dom"/>
</dbReference>
<evidence type="ECO:0000313" key="10">
    <source>
        <dbReference type="EMBL" id="RKP27278.1"/>
    </source>
</evidence>
<dbReference type="InterPro" id="IPR036412">
    <property type="entry name" value="HAD-like_sf"/>
</dbReference>
<dbReference type="InterPro" id="IPR011947">
    <property type="entry name" value="FCP1_euk"/>
</dbReference>
<proteinExistence type="predicted"/>
<dbReference type="Pfam" id="PF03031">
    <property type="entry name" value="NIF"/>
    <property type="match status" value="1"/>
</dbReference>
<dbReference type="CDD" id="cd17729">
    <property type="entry name" value="BRCT_CTDP1"/>
    <property type="match status" value="1"/>
</dbReference>
<gene>
    <name evidence="10" type="ORF">SYNPS1DRAFT_21159</name>
</gene>
<dbReference type="OrthoDB" id="10249888at2759"/>
<dbReference type="CDD" id="cd07521">
    <property type="entry name" value="HAD_FCP1-like"/>
    <property type="match status" value="1"/>
</dbReference>
<evidence type="ECO:0000259" key="8">
    <source>
        <dbReference type="PROSITE" id="PS50172"/>
    </source>
</evidence>
<name>A0A4P9Z4D3_9FUNG</name>
<dbReference type="SMART" id="SM00577">
    <property type="entry name" value="CPDc"/>
    <property type="match status" value="1"/>
</dbReference>
<dbReference type="InterPro" id="IPR023214">
    <property type="entry name" value="HAD_sf"/>
</dbReference>
<comment type="catalytic activity">
    <reaction evidence="5 6">
        <text>O-phospho-L-threonyl-[protein] + H2O = L-threonyl-[protein] + phosphate</text>
        <dbReference type="Rhea" id="RHEA:47004"/>
        <dbReference type="Rhea" id="RHEA-COMP:11060"/>
        <dbReference type="Rhea" id="RHEA-COMP:11605"/>
        <dbReference type="ChEBI" id="CHEBI:15377"/>
        <dbReference type="ChEBI" id="CHEBI:30013"/>
        <dbReference type="ChEBI" id="CHEBI:43474"/>
        <dbReference type="ChEBI" id="CHEBI:61977"/>
        <dbReference type="EC" id="3.1.3.16"/>
    </reaction>
</comment>
<dbReference type="EC" id="3.1.3.16" evidence="6"/>
<evidence type="ECO:0000256" key="5">
    <source>
        <dbReference type="ARBA" id="ARBA00048336"/>
    </source>
</evidence>
<evidence type="ECO:0000256" key="1">
    <source>
        <dbReference type="ARBA" id="ARBA00004123"/>
    </source>
</evidence>
<sequence>MDSAECSHELIFAGMCAYCGSTVLEQSDPNDESSFVSISHDTSALRATRKHAEKLHREETQRLLSERRLSLIVDLDQTIVHAWDDPAIESWLVDEAHPYHAASKDIHRIVLHDTSSRPGTMAFLEKAASVFELHIYTAGSRSYADAVAQLLDPKGRLFARRILSRDESGSQRTKDLKRLFPCDDAMVLIIDDRADTTAGPVISGVRPVPEDNDAELDVIWEHLSKIHTAFYMMQDENKDENDPLLVKADVKAVVNGFRSRTLLGCTILFSGLIAVNESFEVNEFWLMAKECGANCVKQLTPWVTHLVAAKPGTSKVHEAEDQGDVFIVAKEWLEESFYAWRRADERVHALPGVEQPSMDVEERIAQAAAAAAAMVRSRGQSEEESTVLKRTRSAIDDEDLTDDLLLSVHELKRARKEGTPLNEEEEAELLRLSPSSSAAEMQEKLRHCDWNSMMDDVMAELEEEGEQLDTETEAEAWPGDGTSSEDEASEAGTPVKHDTAASLTAYQRLEAR</sequence>
<dbReference type="PROSITE" id="PS50969">
    <property type="entry name" value="FCP1"/>
    <property type="match status" value="1"/>
</dbReference>
<evidence type="ECO:0000256" key="7">
    <source>
        <dbReference type="SAM" id="MobiDB-lite"/>
    </source>
</evidence>
<dbReference type="Gene3D" id="3.40.50.1000">
    <property type="entry name" value="HAD superfamily/HAD-like"/>
    <property type="match status" value="1"/>
</dbReference>
<evidence type="ECO:0000259" key="9">
    <source>
        <dbReference type="PROSITE" id="PS50969"/>
    </source>
</evidence>
<dbReference type="EMBL" id="KZ989237">
    <property type="protein sequence ID" value="RKP27278.1"/>
    <property type="molecule type" value="Genomic_DNA"/>
</dbReference>
<comment type="catalytic activity">
    <reaction evidence="4 6">
        <text>O-phospho-L-seryl-[protein] + H2O = L-seryl-[protein] + phosphate</text>
        <dbReference type="Rhea" id="RHEA:20629"/>
        <dbReference type="Rhea" id="RHEA-COMP:9863"/>
        <dbReference type="Rhea" id="RHEA-COMP:11604"/>
        <dbReference type="ChEBI" id="CHEBI:15377"/>
        <dbReference type="ChEBI" id="CHEBI:29999"/>
        <dbReference type="ChEBI" id="CHEBI:43474"/>
        <dbReference type="ChEBI" id="CHEBI:83421"/>
        <dbReference type="EC" id="3.1.3.16"/>
    </reaction>
</comment>
<comment type="subcellular location">
    <subcellularLocation>
        <location evidence="1 6">Nucleus</location>
    </subcellularLocation>
</comment>
<feature type="domain" description="BRCT" evidence="8">
    <location>
        <begin position="257"/>
        <end position="350"/>
    </location>
</feature>